<evidence type="ECO:0000313" key="2">
    <source>
        <dbReference type="EMBL" id="CEL25244.1"/>
    </source>
</evidence>
<evidence type="ECO:0000313" key="3">
    <source>
        <dbReference type="Proteomes" id="UP000029661"/>
    </source>
</evidence>
<dbReference type="Proteomes" id="UP000029661">
    <property type="component" value="Chromosome"/>
</dbReference>
<dbReference type="EMBL" id="LN734822">
    <property type="protein sequence ID" value="CEL25244.1"/>
    <property type="molecule type" value="Genomic_DNA"/>
</dbReference>
<keyword evidence="4" id="KW-1185">Reference proteome</keyword>
<proteinExistence type="predicted"/>
<dbReference type="Proteomes" id="UP000062768">
    <property type="component" value="Chromosome I"/>
</dbReference>
<dbReference type="STRING" id="2162.BRM9_0571"/>
<sequence>MKKSNFKWEKRLVCLLVVGMALIITAGSSFATSTIYVSTQGNDAWNGLAANYDPATGNGPKATIQNAIDTVSDNGTVSVAAGTYYENLYINKDVYLMGASPDSTIIDGMAKNSVIRLFGSTMEPFNQFDLTVNGFTLTNGNGTYGGGIYNYGGILFLINTKITDNHATNGGGLYNYGTASADSATVITDNTPDNLYGYPLTPLTSNDLSQDVIPSVG</sequence>
<evidence type="ECO:0000313" key="1">
    <source>
        <dbReference type="EMBL" id="AIS31394.1"/>
    </source>
</evidence>
<gene>
    <name evidence="1" type="ORF">BRM9_0571</name>
    <name evidence="2" type="ORF">MB9_1609</name>
</gene>
<dbReference type="KEGG" id="mfc:BRM9_0571"/>
<dbReference type="AlphaFoldDB" id="A0A089ZUW5"/>
<evidence type="ECO:0000313" key="4">
    <source>
        <dbReference type="Proteomes" id="UP000062768"/>
    </source>
</evidence>
<dbReference type="InterPro" id="IPR011050">
    <property type="entry name" value="Pectin_lyase_fold/virulence"/>
</dbReference>
<dbReference type="RefSeq" id="WP_048084723.1">
    <property type="nucleotide sequence ID" value="NZ_CP006933.1"/>
</dbReference>
<organism evidence="1 3">
    <name type="scientific">Methanobacterium formicicum</name>
    <dbReference type="NCBI Taxonomy" id="2162"/>
    <lineage>
        <taxon>Archaea</taxon>
        <taxon>Methanobacteriati</taxon>
        <taxon>Methanobacteriota</taxon>
        <taxon>Methanomada group</taxon>
        <taxon>Methanobacteria</taxon>
        <taxon>Methanobacteriales</taxon>
        <taxon>Methanobacteriaceae</taxon>
        <taxon>Methanobacterium</taxon>
    </lineage>
</organism>
<reference evidence="1" key="1">
    <citation type="submission" date="2013-12" db="EMBL/GenBank/DDBJ databases">
        <title>The complete genome sequence of Methanobacterium sp. BRM9.</title>
        <authorList>
            <consortium name="Pastoral Greenhouse Gas Research Consortium"/>
            <person name="Kelly W.J."/>
            <person name="Leahy S.C."/>
            <person name="Perry R."/>
            <person name="Li D."/>
            <person name="Altermann E."/>
            <person name="Lambie S.C."/>
            <person name="Attwood G.T."/>
        </authorList>
    </citation>
    <scope>NUCLEOTIDE SEQUENCE [LARGE SCALE GENOMIC DNA]</scope>
    <source>
        <strain evidence="1">BRM9</strain>
    </source>
</reference>
<accession>A0A089ZUW5</accession>
<dbReference type="InterPro" id="IPR012334">
    <property type="entry name" value="Pectin_lyas_fold"/>
</dbReference>
<dbReference type="SUPFAM" id="SSF51126">
    <property type="entry name" value="Pectin lyase-like"/>
    <property type="match status" value="1"/>
</dbReference>
<dbReference type="OrthoDB" id="70713at2157"/>
<reference evidence="2" key="2">
    <citation type="submission" date="2014-09" db="EMBL/GenBank/DDBJ databases">
        <authorList>
            <person name="Bishop-Lilly K.A."/>
            <person name="Broomall S.M."/>
            <person name="Chain P.S."/>
            <person name="Chertkov O."/>
            <person name="Coyne S.R."/>
            <person name="Daligault H.E."/>
            <person name="Davenport K.W."/>
            <person name="Erkkila T."/>
            <person name="Frey K.G."/>
            <person name="Gibbons H.S."/>
            <person name="Gu W."/>
            <person name="Jaissle J."/>
            <person name="Johnson S.L."/>
            <person name="Koroleva G.I."/>
            <person name="Ladner J.T."/>
            <person name="Lo C.-C."/>
            <person name="Minogue T.D."/>
            <person name="Munk C."/>
            <person name="Palacios G.F."/>
            <person name="Redden C.L."/>
            <person name="Rosenzweig C.N."/>
            <person name="Scholz M.B."/>
            <person name="Teshima H."/>
            <person name="Xu Y."/>
        </authorList>
    </citation>
    <scope>NUCLEOTIDE SEQUENCE</scope>
    <source>
        <strain evidence="2">Mb9</strain>
    </source>
</reference>
<dbReference type="GeneID" id="26739848"/>
<dbReference type="Gene3D" id="2.160.20.10">
    <property type="entry name" value="Single-stranded right-handed beta-helix, Pectin lyase-like"/>
    <property type="match status" value="1"/>
</dbReference>
<dbReference type="EMBL" id="CP006933">
    <property type="protein sequence ID" value="AIS31394.1"/>
    <property type="molecule type" value="Genomic_DNA"/>
</dbReference>
<name>A0A089ZUW5_METFO</name>
<protein>
    <submittedName>
        <fullName evidence="2">Putative secreted protein</fullName>
    </submittedName>
</protein>
<dbReference type="PATRIC" id="fig|2162.10.peg.1677"/>